<keyword evidence="2" id="KW-0808">Transferase</keyword>
<dbReference type="Proteomes" id="UP000703269">
    <property type="component" value="Unassembled WGS sequence"/>
</dbReference>
<keyword evidence="3" id="KW-1185">Reference proteome</keyword>
<dbReference type="Pfam" id="PF13847">
    <property type="entry name" value="Methyltransf_31"/>
    <property type="match status" value="1"/>
</dbReference>
<name>A0A9P3LNC6_9APHY</name>
<dbReference type="PANTHER" id="PTHR43591:SF24">
    <property type="entry name" value="2-METHOXY-6-POLYPRENYL-1,4-BENZOQUINOL METHYLASE, MITOCHONDRIAL"/>
    <property type="match status" value="1"/>
</dbReference>
<dbReference type="OrthoDB" id="2013972at2759"/>
<gene>
    <name evidence="2" type="ORF">PsYK624_166770</name>
</gene>
<comment type="caution">
    <text evidence="2">The sequence shown here is derived from an EMBL/GenBank/DDBJ whole genome shotgun (WGS) entry which is preliminary data.</text>
</comment>
<dbReference type="Gene3D" id="3.40.50.150">
    <property type="entry name" value="Vaccinia Virus protein VP39"/>
    <property type="match status" value="1"/>
</dbReference>
<dbReference type="SUPFAM" id="SSF53335">
    <property type="entry name" value="S-adenosyl-L-methionine-dependent methyltransferases"/>
    <property type="match status" value="1"/>
</dbReference>
<evidence type="ECO:0000259" key="1">
    <source>
        <dbReference type="Pfam" id="PF13847"/>
    </source>
</evidence>
<dbReference type="GO" id="GO:0008168">
    <property type="term" value="F:methyltransferase activity"/>
    <property type="evidence" value="ECO:0007669"/>
    <property type="project" value="UniProtKB-KW"/>
</dbReference>
<evidence type="ECO:0000313" key="2">
    <source>
        <dbReference type="EMBL" id="GJF00390.1"/>
    </source>
</evidence>
<sequence length="273" mass="29901">MARDVPSYLPGQADTIVNVFATRRVADSAAYLQPVLQPHMKILDVGCGPGSITIDLARHVPQGHVTGVDTEVASETLDKARARAAKEGVANVAFAVADGLSLPFADGTFDVVHSHQVIQYVDDPVHFLGELRRVAKPGGFVAVRTWDLGLFAFHPKVARLDESVEVMVRTFQATGREPYAGRNLHVWARKAGFDSAKVGISSSNEIRRTAEERKLFGPTAKHFSTKSDIARVAVSKGFVTEEELKETERAHDEWEANEDGWHIAVHVEMLAQV</sequence>
<evidence type="ECO:0000313" key="3">
    <source>
        <dbReference type="Proteomes" id="UP000703269"/>
    </source>
</evidence>
<protein>
    <submittedName>
        <fullName evidence="2">S-adenosyl-L-methionine-dependent methyltransferase</fullName>
    </submittedName>
</protein>
<dbReference type="GO" id="GO:0032259">
    <property type="term" value="P:methylation"/>
    <property type="evidence" value="ECO:0007669"/>
    <property type="project" value="UniProtKB-KW"/>
</dbReference>
<dbReference type="InterPro" id="IPR029063">
    <property type="entry name" value="SAM-dependent_MTases_sf"/>
</dbReference>
<dbReference type="AlphaFoldDB" id="A0A9P3LNC6"/>
<keyword evidence="2" id="KW-0489">Methyltransferase</keyword>
<dbReference type="EMBL" id="BPQB01000150">
    <property type="protein sequence ID" value="GJF00390.1"/>
    <property type="molecule type" value="Genomic_DNA"/>
</dbReference>
<dbReference type="CDD" id="cd02440">
    <property type="entry name" value="AdoMet_MTases"/>
    <property type="match status" value="1"/>
</dbReference>
<feature type="domain" description="Methyltransferase" evidence="1">
    <location>
        <begin position="37"/>
        <end position="147"/>
    </location>
</feature>
<organism evidence="2 3">
    <name type="scientific">Phanerochaete sordida</name>
    <dbReference type="NCBI Taxonomy" id="48140"/>
    <lineage>
        <taxon>Eukaryota</taxon>
        <taxon>Fungi</taxon>
        <taxon>Dikarya</taxon>
        <taxon>Basidiomycota</taxon>
        <taxon>Agaricomycotina</taxon>
        <taxon>Agaricomycetes</taxon>
        <taxon>Polyporales</taxon>
        <taxon>Phanerochaetaceae</taxon>
        <taxon>Phanerochaete</taxon>
    </lineage>
</organism>
<proteinExistence type="predicted"/>
<dbReference type="InterPro" id="IPR025714">
    <property type="entry name" value="Methyltranfer_dom"/>
</dbReference>
<accession>A0A9P3LNC6</accession>
<dbReference type="PANTHER" id="PTHR43591">
    <property type="entry name" value="METHYLTRANSFERASE"/>
    <property type="match status" value="1"/>
</dbReference>
<reference evidence="2 3" key="1">
    <citation type="submission" date="2021-08" db="EMBL/GenBank/DDBJ databases">
        <title>Draft Genome Sequence of Phanerochaete sordida strain YK-624.</title>
        <authorList>
            <person name="Mori T."/>
            <person name="Dohra H."/>
            <person name="Suzuki T."/>
            <person name="Kawagishi H."/>
            <person name="Hirai H."/>
        </authorList>
    </citation>
    <scope>NUCLEOTIDE SEQUENCE [LARGE SCALE GENOMIC DNA]</scope>
    <source>
        <strain evidence="2 3">YK-624</strain>
    </source>
</reference>